<keyword evidence="5 10" id="KW-0067">ATP-binding</keyword>
<dbReference type="Proteomes" id="UP000001296">
    <property type="component" value="Chromosome"/>
</dbReference>
<dbReference type="NCBIfam" id="TIGR01059">
    <property type="entry name" value="gyrB"/>
    <property type="match status" value="1"/>
</dbReference>
<reference key="1">
    <citation type="submission" date="2009-08" db="EMBL/GenBank/DDBJ databases">
        <title>The genome sequence of Spirochaeta thermophila DSM6192.</title>
        <authorList>
            <person name="Angelov A."/>
            <person name="Mientus M."/>
            <person name="Wittenberg S."/>
            <person name="Lehmann R."/>
            <person name="Liesegang H."/>
            <person name="Daniel R."/>
            <person name="Liebl W."/>
        </authorList>
    </citation>
    <scope>NUCLEOTIDE SEQUENCE</scope>
    <source>
        <strain>DSM 6192</strain>
    </source>
</reference>
<evidence type="ECO:0000313" key="12">
    <source>
        <dbReference type="EMBL" id="ADN03178.1"/>
    </source>
</evidence>
<keyword evidence="10" id="KW-0963">Cytoplasm</keyword>
<dbReference type="PANTHER" id="PTHR45866:SF1">
    <property type="entry name" value="DNA GYRASE SUBUNIT B, MITOCHONDRIAL"/>
    <property type="match status" value="1"/>
</dbReference>
<dbReference type="HAMAP" id="MF_01898">
    <property type="entry name" value="GyrB"/>
    <property type="match status" value="1"/>
</dbReference>
<dbReference type="GO" id="GO:0005524">
    <property type="term" value="F:ATP binding"/>
    <property type="evidence" value="ECO:0007669"/>
    <property type="project" value="UniProtKB-UniRule"/>
</dbReference>
<evidence type="ECO:0000256" key="3">
    <source>
        <dbReference type="ARBA" id="ARBA00022723"/>
    </source>
</evidence>
<evidence type="ECO:0000259" key="11">
    <source>
        <dbReference type="PROSITE" id="PS50880"/>
    </source>
</evidence>
<dbReference type="Pfam" id="PF00986">
    <property type="entry name" value="DNA_gyraseB_C"/>
    <property type="match status" value="1"/>
</dbReference>
<evidence type="ECO:0000256" key="5">
    <source>
        <dbReference type="ARBA" id="ARBA00022840"/>
    </source>
</evidence>
<feature type="binding site" evidence="10">
    <location>
        <position position="422"/>
    </location>
    <ligand>
        <name>Mg(2+)</name>
        <dbReference type="ChEBI" id="CHEBI:18420"/>
        <label>1</label>
        <note>catalytic</note>
    </ligand>
</feature>
<dbReference type="GO" id="GO:0005737">
    <property type="term" value="C:cytoplasm"/>
    <property type="evidence" value="ECO:0007669"/>
    <property type="project" value="UniProtKB-SubCell"/>
</dbReference>
<dbReference type="GO" id="GO:0006265">
    <property type="term" value="P:DNA topological change"/>
    <property type="evidence" value="ECO:0007669"/>
    <property type="project" value="UniProtKB-UniRule"/>
</dbReference>
<dbReference type="SUPFAM" id="SSF56719">
    <property type="entry name" value="Type II DNA topoisomerase"/>
    <property type="match status" value="1"/>
</dbReference>
<dbReference type="InterPro" id="IPR002288">
    <property type="entry name" value="DNA_gyrase_B_C"/>
</dbReference>
<dbReference type="GO" id="GO:0034335">
    <property type="term" value="F:DNA negative supercoiling activity"/>
    <property type="evidence" value="ECO:0007669"/>
    <property type="project" value="UniProtKB-ARBA"/>
</dbReference>
<evidence type="ECO:0000256" key="9">
    <source>
        <dbReference type="ARBA" id="ARBA00023235"/>
    </source>
</evidence>
<dbReference type="Gene3D" id="3.30.230.10">
    <property type="match status" value="1"/>
</dbReference>
<evidence type="ECO:0000313" key="13">
    <source>
        <dbReference type="Proteomes" id="UP000001296"/>
    </source>
</evidence>
<dbReference type="HOGENOM" id="CLU_006146_1_2_12"/>
<comment type="subunit">
    <text evidence="10">Heterotetramer, composed of two GyrA and two GyrB chains. In the heterotetramer, GyrA contains the active site tyrosine that forms a transient covalent intermediate with DNA, while GyrB binds cofactors and catalyzes ATP hydrolysis.</text>
</comment>
<dbReference type="InterPro" id="IPR014721">
    <property type="entry name" value="Ribsml_uS5_D2-typ_fold_subgr"/>
</dbReference>
<dbReference type="PaxDb" id="665571-STHERM_c22560"/>
<dbReference type="SUPFAM" id="SSF54211">
    <property type="entry name" value="Ribosomal protein S5 domain 2-like"/>
    <property type="match status" value="1"/>
</dbReference>
<dbReference type="SMART" id="SM00387">
    <property type="entry name" value="HATPase_c"/>
    <property type="match status" value="1"/>
</dbReference>
<evidence type="ECO:0000256" key="7">
    <source>
        <dbReference type="ARBA" id="ARBA00023029"/>
    </source>
</evidence>
<keyword evidence="6 10" id="KW-0460">Magnesium</keyword>
<keyword evidence="9 10" id="KW-0413">Isomerase</keyword>
<dbReference type="EC" id="5.6.2.2" evidence="10"/>
<dbReference type="CDD" id="cd16928">
    <property type="entry name" value="HATPase_GyrB-like"/>
    <property type="match status" value="1"/>
</dbReference>
<dbReference type="GO" id="GO:0046872">
    <property type="term" value="F:metal ion binding"/>
    <property type="evidence" value="ECO:0007669"/>
    <property type="project" value="UniProtKB-KW"/>
</dbReference>
<dbReference type="InterPro" id="IPR013506">
    <property type="entry name" value="Topo_IIA_bsu_dom2"/>
</dbReference>
<comment type="cofactor">
    <cofactor evidence="10">
        <name>Mg(2+)</name>
        <dbReference type="ChEBI" id="CHEBI:18420"/>
    </cofactor>
    <cofactor evidence="10">
        <name>Mn(2+)</name>
        <dbReference type="ChEBI" id="CHEBI:29035"/>
    </cofactor>
    <cofactor evidence="10">
        <name>Ca(2+)</name>
        <dbReference type="ChEBI" id="CHEBI:29108"/>
    </cofactor>
    <text evidence="10">Binds two Mg(2+) per subunit. The magnesium ions form salt bridges with both the protein and the DNA. Can also accept other divalent metal cations, such as Mn(2+) or Ca(2+).</text>
</comment>
<dbReference type="FunFam" id="3.40.50.670:FF:000002">
    <property type="entry name" value="DNA gyrase subunit B"/>
    <property type="match status" value="1"/>
</dbReference>
<dbReference type="PRINTS" id="PR00418">
    <property type="entry name" value="TPI2FAMILY"/>
</dbReference>
<dbReference type="InterPro" id="IPR011557">
    <property type="entry name" value="GyrB"/>
</dbReference>
<dbReference type="GO" id="GO:0003677">
    <property type="term" value="F:DNA binding"/>
    <property type="evidence" value="ECO:0007669"/>
    <property type="project" value="UniProtKB-KW"/>
</dbReference>
<dbReference type="KEGG" id="sta:STHERM_c22560"/>
<dbReference type="eggNOG" id="COG0187">
    <property type="taxonomic scope" value="Bacteria"/>
</dbReference>
<comment type="subcellular location">
    <subcellularLocation>
        <location evidence="10">Cytoplasm</location>
    </subcellularLocation>
</comment>
<dbReference type="Pfam" id="PF00204">
    <property type="entry name" value="DNA_gyraseB"/>
    <property type="match status" value="1"/>
</dbReference>
<evidence type="ECO:0000256" key="10">
    <source>
        <dbReference type="HAMAP-Rule" id="MF_01898"/>
    </source>
</evidence>
<feature type="binding site" evidence="10">
    <location>
        <position position="495"/>
    </location>
    <ligand>
        <name>Mg(2+)</name>
        <dbReference type="ChEBI" id="CHEBI:18420"/>
        <label>1</label>
        <note>catalytic</note>
    </ligand>
</feature>
<reference evidence="12 13" key="2">
    <citation type="journal article" date="2010" name="J. Bacteriol.">
        <title>Genome sequence of the polysaccharide-degrading, thermophilic anaerobe Spirochaeta thermophila DSM 6192.</title>
        <authorList>
            <person name="Angelov A."/>
            <person name="Liebl S."/>
            <person name="Ballschmiter M."/>
            <person name="Bomeke M."/>
            <person name="Lehmann R."/>
            <person name="Liesegang H."/>
            <person name="Daniel R."/>
            <person name="Liebl W."/>
        </authorList>
    </citation>
    <scope>NUCLEOTIDE SEQUENCE [LARGE SCALE GENOMIC DNA]</scope>
    <source>
        <strain evidence="13">ATCC 49972 / DSM 6192 / RI 19.B1</strain>
    </source>
</reference>
<dbReference type="FunFam" id="3.30.565.10:FF:000002">
    <property type="entry name" value="DNA gyrase subunit B"/>
    <property type="match status" value="1"/>
</dbReference>
<comment type="catalytic activity">
    <reaction evidence="1 10">
        <text>ATP-dependent breakage, passage and rejoining of double-stranded DNA.</text>
        <dbReference type="EC" id="5.6.2.2"/>
    </reaction>
</comment>
<protein>
    <recommendedName>
        <fullName evidence="10">DNA gyrase subunit B</fullName>
        <ecNumber evidence="10">5.6.2.2</ecNumber>
    </recommendedName>
</protein>
<dbReference type="CDD" id="cd03366">
    <property type="entry name" value="TOPRIM_TopoIIA_GyrB"/>
    <property type="match status" value="1"/>
</dbReference>
<evidence type="ECO:0000256" key="2">
    <source>
        <dbReference type="ARBA" id="ARBA00010708"/>
    </source>
</evidence>
<keyword evidence="4 10" id="KW-0547">Nucleotide-binding</keyword>
<accession>E0RRS4</accession>
<dbReference type="InterPro" id="IPR020568">
    <property type="entry name" value="Ribosomal_Su5_D2-typ_SF"/>
</dbReference>
<dbReference type="RefSeq" id="WP_013315016.1">
    <property type="nucleotide sequence ID" value="NC_014484.1"/>
</dbReference>
<name>E0RRS4_WINT6</name>
<evidence type="ECO:0000256" key="4">
    <source>
        <dbReference type="ARBA" id="ARBA00022741"/>
    </source>
</evidence>
<dbReference type="PANTHER" id="PTHR45866">
    <property type="entry name" value="DNA GYRASE/TOPOISOMERASE SUBUNIT B"/>
    <property type="match status" value="1"/>
</dbReference>
<dbReference type="FunFam" id="3.30.230.10:FF:000005">
    <property type="entry name" value="DNA gyrase subunit B"/>
    <property type="match status" value="1"/>
</dbReference>
<evidence type="ECO:0000256" key="6">
    <source>
        <dbReference type="ARBA" id="ARBA00022842"/>
    </source>
</evidence>
<dbReference type="NCBIfam" id="NF011501">
    <property type="entry name" value="PRK14939.1"/>
    <property type="match status" value="1"/>
</dbReference>
<dbReference type="InterPro" id="IPR000565">
    <property type="entry name" value="Topo_IIA_B"/>
</dbReference>
<feature type="binding site" evidence="10">
    <location>
        <position position="497"/>
    </location>
    <ligand>
        <name>Mg(2+)</name>
        <dbReference type="ChEBI" id="CHEBI:18420"/>
        <label>2</label>
    </ligand>
</feature>
<comment type="miscellaneous">
    <text evidence="10">Few gyrases are as efficient as E.coli at forming negative supercoils. Not all organisms have 2 type II topoisomerases; in organisms with a single type II topoisomerase this enzyme also has to decatenate newly replicated chromosomes.</text>
</comment>
<keyword evidence="7 10" id="KW-0799">Topoisomerase</keyword>
<dbReference type="InterPro" id="IPR018522">
    <property type="entry name" value="TopoIIA_CS"/>
</dbReference>
<gene>
    <name evidence="10" type="primary">gyrB</name>
    <name evidence="12" type="ordered locus">STHERM_c22560</name>
</gene>
<proteinExistence type="inferred from homology"/>
<comment type="similarity">
    <text evidence="2 10">Belongs to the type II topoisomerase GyrB family.</text>
</comment>
<dbReference type="EMBL" id="CP001698">
    <property type="protein sequence ID" value="ADN03178.1"/>
    <property type="molecule type" value="Genomic_DNA"/>
</dbReference>
<sequence length="635" mass="72062">MSYTAEQIQVLKGLEPVRKRPGMYIGSTGEEGLHHLVYEVVDNSIDEALAGVCSRIEVVIEPGNVVTVTDDGRGIPVDLHPEEKVSALELVMTRLHAGGKFDKKTYKVSGGLHGVGVSVVNALSEWCEVEVHRDGKIHVQRYQRGVPLGPVEVRGRTDRTGTTTRFKPDAEIFETTEFSFDILSQRLRELAFLNKGIEIVIRDLRTKRVKEHVFKYEGGLREFVAYLNKNRTTLQKEPIYFEGARDHVEVECAIEYNDSYSETFFSFVNNINTKEGGTHVVGFRSALTRCLNDLFKQSKFAKKLDDTLSGDDVREGLTAVLSIKVPEPQFEGQTKTKLGNSDVKGIVESFVYEQLQAHFARHPKDGEAILEKVVQAARARIAARKARELARRKSVLESMDLPGKLADCIEKDPARCEIFIVEGDSAGGSAKQGRDREFQAILPLWGKMLNVEKTRMEKVLTNDKLYPIIASLGTGIGTEFDISRLRYHKVIIMADADVDGSHIRTLLLTFFYRYMKELVERGHVYIAMPPLYKVWVKNDVEYAYSDEERDRILERFAKKYKKDEINVQRYKGLGEMNPEQLWETTMNPATRNIIQIRVEDAVEAEEVFTTLMGDQVAPRRKFIEENALFVTNLDV</sequence>
<dbReference type="NCBIfam" id="NF004189">
    <property type="entry name" value="PRK05644.1"/>
    <property type="match status" value="1"/>
</dbReference>
<feature type="domain" description="Toprim" evidence="11">
    <location>
        <begin position="416"/>
        <end position="530"/>
    </location>
</feature>
<dbReference type="InterPro" id="IPR034160">
    <property type="entry name" value="TOPRIM_GyrB"/>
</dbReference>
<dbReference type="Pfam" id="PF02518">
    <property type="entry name" value="HATPase_c"/>
    <property type="match status" value="1"/>
</dbReference>
<dbReference type="SUPFAM" id="SSF55874">
    <property type="entry name" value="ATPase domain of HSP90 chaperone/DNA topoisomerase II/histidine kinase"/>
    <property type="match status" value="1"/>
</dbReference>
<dbReference type="InterPro" id="IPR036890">
    <property type="entry name" value="HATPase_C_sf"/>
</dbReference>
<dbReference type="InterPro" id="IPR003594">
    <property type="entry name" value="HATPase_dom"/>
</dbReference>
<dbReference type="SMART" id="SM00433">
    <property type="entry name" value="TOP2c"/>
    <property type="match status" value="1"/>
</dbReference>
<feature type="site" description="Interaction with DNA" evidence="10">
    <location>
        <position position="447"/>
    </location>
</feature>
<dbReference type="Gene3D" id="3.40.50.670">
    <property type="match status" value="1"/>
</dbReference>
<dbReference type="GO" id="GO:0006261">
    <property type="term" value="P:DNA-templated DNA replication"/>
    <property type="evidence" value="ECO:0007669"/>
    <property type="project" value="UniProtKB-UniRule"/>
</dbReference>
<keyword evidence="3 10" id="KW-0479">Metal-binding</keyword>
<organism evidence="12 13">
    <name type="scientific">Winmispira thermophila (strain ATCC 49972 / DSM 6192 / RI 19.B1)</name>
    <name type="common">Spirochaeta thermophila</name>
    <dbReference type="NCBI Taxonomy" id="665571"/>
    <lineage>
        <taxon>Bacteria</taxon>
        <taxon>Pseudomonadati</taxon>
        <taxon>Spirochaetota</taxon>
        <taxon>Spirochaetia</taxon>
        <taxon>Winmispirales</taxon>
        <taxon>Winmispiraceae</taxon>
        <taxon>Winmispira</taxon>
    </lineage>
</organism>
<dbReference type="PROSITE" id="PS50880">
    <property type="entry name" value="TOPRIM"/>
    <property type="match status" value="1"/>
</dbReference>
<feature type="binding site" evidence="10">
    <location>
        <position position="495"/>
    </location>
    <ligand>
        <name>Mg(2+)</name>
        <dbReference type="ChEBI" id="CHEBI:18420"/>
        <label>2</label>
    </ligand>
</feature>
<keyword evidence="8" id="KW-0238">DNA-binding</keyword>
<dbReference type="Gene3D" id="3.30.565.10">
    <property type="entry name" value="Histidine kinase-like ATPase, C-terminal domain"/>
    <property type="match status" value="1"/>
</dbReference>
<dbReference type="CDD" id="cd00822">
    <property type="entry name" value="TopoII_Trans_DNA_gyrase"/>
    <property type="match status" value="1"/>
</dbReference>
<comment type="function">
    <text evidence="10">A type II topoisomerase that negatively supercoils closed circular double-stranded (ds) DNA in an ATP-dependent manner to modulate DNA topology and maintain chromosomes in an underwound state. Negative supercoiling favors strand separation, and DNA replication, transcription, recombination and repair, all of which involve strand separation. Also able to catalyze the interconversion of other topological isomers of dsDNA rings, including catenanes and knotted rings. Type II topoisomerases break and join 2 DNA strands simultaneously in an ATP-dependent manner.</text>
</comment>
<dbReference type="InterPro" id="IPR006171">
    <property type="entry name" value="TOPRIM_dom"/>
</dbReference>
<evidence type="ECO:0000256" key="1">
    <source>
        <dbReference type="ARBA" id="ARBA00000185"/>
    </source>
</evidence>
<dbReference type="PRINTS" id="PR01159">
    <property type="entry name" value="DNAGYRASEB"/>
</dbReference>
<evidence type="ECO:0000256" key="8">
    <source>
        <dbReference type="ARBA" id="ARBA00023125"/>
    </source>
</evidence>
<dbReference type="InterPro" id="IPR013760">
    <property type="entry name" value="Topo_IIA-like_dom_sf"/>
</dbReference>
<dbReference type="GO" id="GO:0005694">
    <property type="term" value="C:chromosome"/>
    <property type="evidence" value="ECO:0007669"/>
    <property type="project" value="InterPro"/>
</dbReference>
<dbReference type="PROSITE" id="PS00177">
    <property type="entry name" value="TOPOISOMERASE_II"/>
    <property type="match status" value="1"/>
</dbReference>
<dbReference type="AlphaFoldDB" id="E0RRS4"/>
<dbReference type="InterPro" id="IPR001241">
    <property type="entry name" value="Topo_IIA"/>
</dbReference>
<dbReference type="InterPro" id="IPR013759">
    <property type="entry name" value="Topo_IIA_B_C"/>
</dbReference>
<feature type="site" description="Interaction with DNA" evidence="10">
    <location>
        <position position="450"/>
    </location>
</feature>
<dbReference type="Pfam" id="PF01751">
    <property type="entry name" value="Toprim"/>
    <property type="match status" value="1"/>
</dbReference>